<name>A0A9P0KK22_ACAOB</name>
<evidence type="ECO:0000313" key="2">
    <source>
        <dbReference type="Proteomes" id="UP001152888"/>
    </source>
</evidence>
<reference evidence="1" key="1">
    <citation type="submission" date="2022-03" db="EMBL/GenBank/DDBJ databases">
        <authorList>
            <person name="Sayadi A."/>
        </authorList>
    </citation>
    <scope>NUCLEOTIDE SEQUENCE</scope>
</reference>
<accession>A0A9P0KK22</accession>
<sequence>MPNEHQTRWHRVARYTQSKEMLREPSRPNTAKAHRSTRDELRKVFSLMNDTVSRKLLHTATGYPSEYRARTQIVWEGCRLSFACPGGNIITKRENFMLPIHRENNLQSKRTSIIMKTTLNLISTRRPRSKTRQLTWNKANHKRIKVFYYGSKSPQGLINLLQCNSEAGVQGEARMVHNFKDVNFVYPVTMSKLWATTHWEKTVIQVVTPLTSGKEFMETIILTKGLADIGTIATNVSRTPNCSEHCHNSMEKKVEKASTVAQMYGFCQRIASFTPNILAPHETVILFLRFAQLCTILRQNEHVAVRKKYTQIY</sequence>
<organism evidence="1 2">
    <name type="scientific">Acanthoscelides obtectus</name>
    <name type="common">Bean weevil</name>
    <name type="synonym">Bruchus obtectus</name>
    <dbReference type="NCBI Taxonomy" id="200917"/>
    <lineage>
        <taxon>Eukaryota</taxon>
        <taxon>Metazoa</taxon>
        <taxon>Ecdysozoa</taxon>
        <taxon>Arthropoda</taxon>
        <taxon>Hexapoda</taxon>
        <taxon>Insecta</taxon>
        <taxon>Pterygota</taxon>
        <taxon>Neoptera</taxon>
        <taxon>Endopterygota</taxon>
        <taxon>Coleoptera</taxon>
        <taxon>Polyphaga</taxon>
        <taxon>Cucujiformia</taxon>
        <taxon>Chrysomeloidea</taxon>
        <taxon>Chrysomelidae</taxon>
        <taxon>Bruchinae</taxon>
        <taxon>Bruchini</taxon>
        <taxon>Acanthoscelides</taxon>
    </lineage>
</organism>
<dbReference type="EMBL" id="CAKOFQ010006822">
    <property type="protein sequence ID" value="CAH1974365.1"/>
    <property type="molecule type" value="Genomic_DNA"/>
</dbReference>
<comment type="caution">
    <text evidence="1">The sequence shown here is derived from an EMBL/GenBank/DDBJ whole genome shotgun (WGS) entry which is preliminary data.</text>
</comment>
<dbReference type="Proteomes" id="UP001152888">
    <property type="component" value="Unassembled WGS sequence"/>
</dbReference>
<keyword evidence="2" id="KW-1185">Reference proteome</keyword>
<gene>
    <name evidence="1" type="ORF">ACAOBT_LOCUS11039</name>
</gene>
<proteinExistence type="predicted"/>
<protein>
    <submittedName>
        <fullName evidence="1">Uncharacterized protein</fullName>
    </submittedName>
</protein>
<evidence type="ECO:0000313" key="1">
    <source>
        <dbReference type="EMBL" id="CAH1974365.1"/>
    </source>
</evidence>
<dbReference type="AlphaFoldDB" id="A0A9P0KK22"/>